<dbReference type="SUPFAM" id="SSF159468">
    <property type="entry name" value="AtpF-like"/>
    <property type="match status" value="1"/>
</dbReference>
<dbReference type="InterPro" id="IPR008218">
    <property type="entry name" value="ATPase_V1-cplx_f_g_su"/>
</dbReference>
<evidence type="ECO:0000313" key="4">
    <source>
        <dbReference type="EMBL" id="AAU82873.1"/>
    </source>
</evidence>
<organism evidence="4">
    <name type="scientific">Uncultured archaeon GZfos26G2</name>
    <dbReference type="NCBI Taxonomy" id="3386331"/>
    <lineage>
        <taxon>Archaea</taxon>
        <taxon>Methanobacteriati</taxon>
        <taxon>Methanobacteriota</taxon>
        <taxon>Stenosarchaea group</taxon>
        <taxon>Methanomicrobia</taxon>
        <taxon>Candidatus Methanophagales</taxon>
        <taxon>Candidatus Methanophagaceae</taxon>
        <taxon>Candidatus Methanophaga</taxon>
    </lineage>
</organism>
<gene>
    <name evidence="4" type="primary">atpF</name>
    <name evidence="4" type="ORF">GZ21B5_14</name>
</gene>
<dbReference type="GO" id="GO:0046961">
    <property type="term" value="F:proton-transporting ATPase activity, rotational mechanism"/>
    <property type="evidence" value="ECO:0007669"/>
    <property type="project" value="InterPro"/>
</dbReference>
<evidence type="ECO:0000256" key="1">
    <source>
        <dbReference type="ARBA" id="ARBA00010148"/>
    </source>
</evidence>
<dbReference type="InterPro" id="IPR036906">
    <property type="entry name" value="ATPase_V1_fsu_sf"/>
</dbReference>
<dbReference type="Gene3D" id="3.40.50.10580">
    <property type="entry name" value="ATPase, V1 complex, subunit F"/>
    <property type="match status" value="1"/>
</dbReference>
<protein>
    <submittedName>
        <fullName evidence="4">H+-transporting ATP synthase subunit F</fullName>
    </submittedName>
</protein>
<keyword evidence="2" id="KW-0813">Transport</keyword>
<sequence>MIAVIGDSETASGFRLAGVTRVHECSTNNEDVTRVLDKLVRDAVAVVIISERIAAVARNKEKIRAINAKKSGVIPVIIEIPDKKGPMVTAVDEIGLLIKRAVGVAIK</sequence>
<dbReference type="Pfam" id="PF01990">
    <property type="entry name" value="ATP-synt_F"/>
    <property type="match status" value="1"/>
</dbReference>
<name>Q64CK4_UNCAG</name>
<comment type="similarity">
    <text evidence="1">Belongs to the V-ATPase F subunit family.</text>
</comment>
<proteinExistence type="inferred from homology"/>
<reference evidence="4" key="2">
    <citation type="submission" date="2004-08" db="EMBL/GenBank/DDBJ databases">
        <authorList>
            <person name="Putnam N."/>
            <person name="Detter J.C."/>
            <person name="Richardson P.M."/>
            <person name="Rokhsar D."/>
        </authorList>
    </citation>
    <scope>NUCLEOTIDE SEQUENCE</scope>
</reference>
<dbReference type="EMBL" id="AY714834">
    <property type="protein sequence ID" value="AAU82873.1"/>
    <property type="molecule type" value="Genomic_DNA"/>
</dbReference>
<reference evidence="4" key="1">
    <citation type="journal article" date="2004" name="Science">
        <title>Reverse methanogenesis: testing the hypothesis with environmental genomics.</title>
        <authorList>
            <person name="Hallam S.J."/>
            <person name="Putnam N."/>
            <person name="Preston C.M."/>
            <person name="Detter J.C."/>
            <person name="Rokhsar D."/>
            <person name="Richardson P.M."/>
            <person name="DeLong E.F."/>
        </authorList>
    </citation>
    <scope>NUCLEOTIDE SEQUENCE</scope>
</reference>
<keyword evidence="3" id="KW-0406">Ion transport</keyword>
<dbReference type="AlphaFoldDB" id="Q64CK4"/>
<evidence type="ECO:0000256" key="3">
    <source>
        <dbReference type="ARBA" id="ARBA00023065"/>
    </source>
</evidence>
<accession>Q64CK4</accession>
<evidence type="ECO:0000256" key="2">
    <source>
        <dbReference type="ARBA" id="ARBA00022448"/>
    </source>
</evidence>